<organism evidence="2">
    <name type="scientific">Lepeophtheirus salmonis</name>
    <name type="common">Salmon louse</name>
    <name type="synonym">Caligus salmonis</name>
    <dbReference type="NCBI Taxonomy" id="72036"/>
    <lineage>
        <taxon>Eukaryota</taxon>
        <taxon>Metazoa</taxon>
        <taxon>Ecdysozoa</taxon>
        <taxon>Arthropoda</taxon>
        <taxon>Crustacea</taxon>
        <taxon>Multicrustacea</taxon>
        <taxon>Hexanauplia</taxon>
        <taxon>Copepoda</taxon>
        <taxon>Siphonostomatoida</taxon>
        <taxon>Caligidae</taxon>
        <taxon>Lepeophtheirus</taxon>
    </lineage>
</organism>
<accession>A0A0K2TRU3</accession>
<dbReference type="GO" id="GO:0000049">
    <property type="term" value="F:tRNA binding"/>
    <property type="evidence" value="ECO:0007669"/>
    <property type="project" value="TreeGrafter"/>
</dbReference>
<dbReference type="InterPro" id="IPR009080">
    <property type="entry name" value="tRNAsynth_Ia_anticodon-bd"/>
</dbReference>
<dbReference type="EMBL" id="HACA01010765">
    <property type="protein sequence ID" value="CDW28126.1"/>
    <property type="molecule type" value="Transcribed_RNA"/>
</dbReference>
<dbReference type="PANTHER" id="PTHR16043:SF1">
    <property type="entry name" value="DALR ANTICODON-BINDING DOMAIN-CONTAINING PROTEIN 3"/>
    <property type="match status" value="1"/>
</dbReference>
<proteinExistence type="predicted"/>
<name>A0A0K2TRU3_LEPSM</name>
<evidence type="ECO:0000259" key="1">
    <source>
        <dbReference type="SMART" id="SM00836"/>
    </source>
</evidence>
<dbReference type="PANTHER" id="PTHR16043">
    <property type="entry name" value="DALRD3 PROTEIN"/>
    <property type="match status" value="1"/>
</dbReference>
<dbReference type="GO" id="GO:0106217">
    <property type="term" value="P:tRNA C3-cytosine methylation"/>
    <property type="evidence" value="ECO:0007669"/>
    <property type="project" value="TreeGrafter"/>
</dbReference>
<dbReference type="GO" id="GO:0004814">
    <property type="term" value="F:arginine-tRNA ligase activity"/>
    <property type="evidence" value="ECO:0007669"/>
    <property type="project" value="InterPro"/>
</dbReference>
<feature type="domain" description="DALR anticodon binding" evidence="1">
    <location>
        <begin position="201"/>
        <end position="323"/>
    </location>
</feature>
<reference evidence="2" key="1">
    <citation type="submission" date="2014-05" db="EMBL/GenBank/DDBJ databases">
        <authorList>
            <person name="Chronopoulou M."/>
        </authorList>
    </citation>
    <scope>NUCLEOTIDE SEQUENCE</scope>
    <source>
        <tissue evidence="2">Whole organism</tissue>
    </source>
</reference>
<dbReference type="InterPro" id="IPR037380">
    <property type="entry name" value="DALRD3"/>
</dbReference>
<dbReference type="InterPro" id="IPR008909">
    <property type="entry name" value="DALR_anticod-bd"/>
</dbReference>
<dbReference type="SMART" id="SM00836">
    <property type="entry name" value="DALR_1"/>
    <property type="match status" value="1"/>
</dbReference>
<dbReference type="GO" id="GO:0005524">
    <property type="term" value="F:ATP binding"/>
    <property type="evidence" value="ECO:0007669"/>
    <property type="project" value="InterPro"/>
</dbReference>
<evidence type="ECO:0000313" key="2">
    <source>
        <dbReference type="EMBL" id="CDW28126.1"/>
    </source>
</evidence>
<dbReference type="SUPFAM" id="SSF47323">
    <property type="entry name" value="Anticodon-binding domain of a subclass of class I aminoacyl-tRNA synthetases"/>
    <property type="match status" value="1"/>
</dbReference>
<dbReference type="AlphaFoldDB" id="A0A0K2TRU3"/>
<sequence>MTILSSIIDDLVISHPNKLRPIIHIKKDYLFVRKDLWTRHGGLFPIPETDLFKVQDEGKILKIIPDLSRVLSQTLKPNFITQEVDERNNLALSSEVVYSSNNSPLTKARTQMAEHMLKKIEAHPRKSIHVEPVLNMKRHVHTLTLEEAIISLYSEEESKCDTFGQLVKERPRAELIFKLMSNALNKSVIFDSIYSTKVTFILYNAARIKQILMEYLHAFGSFPGHDEIHFHELREEGVLAISYLCKYPALLEEIRANGSIHNLPLFLTDFIVEFSRYYRNTRVLRDELHLRKLMDAKIHFLRSVLYLIHHILSIMNITCLTSWIEELCAEFLPSEID</sequence>
<gene>
    <name evidence="2" type="primary">DALRD3</name>
</gene>
<dbReference type="GO" id="GO:0006420">
    <property type="term" value="P:arginyl-tRNA aminoacylation"/>
    <property type="evidence" value="ECO:0007669"/>
    <property type="project" value="InterPro"/>
</dbReference>
<protein>
    <submittedName>
        <fullName evidence="2">DALR anticodon binding domain containing 3 [Chrysemys picta]</fullName>
    </submittedName>
</protein>
<dbReference type="Gene3D" id="1.10.730.10">
    <property type="entry name" value="Isoleucyl-tRNA Synthetase, Domain 1"/>
    <property type="match status" value="1"/>
</dbReference>
<dbReference type="Pfam" id="PF05746">
    <property type="entry name" value="DALR_1"/>
    <property type="match status" value="1"/>
</dbReference>